<dbReference type="Proteomes" id="UP000800082">
    <property type="component" value="Unassembled WGS sequence"/>
</dbReference>
<evidence type="ECO:0000313" key="2">
    <source>
        <dbReference type="Proteomes" id="UP000800082"/>
    </source>
</evidence>
<dbReference type="AlphaFoldDB" id="A0A6A5RU82"/>
<dbReference type="RefSeq" id="XP_033450962.1">
    <property type="nucleotide sequence ID" value="XM_033589628.1"/>
</dbReference>
<reference evidence="1" key="1">
    <citation type="journal article" date="2020" name="Stud. Mycol.">
        <title>101 Dothideomycetes genomes: a test case for predicting lifestyles and emergence of pathogens.</title>
        <authorList>
            <person name="Haridas S."/>
            <person name="Albert R."/>
            <person name="Binder M."/>
            <person name="Bloem J."/>
            <person name="Labutti K."/>
            <person name="Salamov A."/>
            <person name="Andreopoulos B."/>
            <person name="Baker S."/>
            <person name="Barry K."/>
            <person name="Bills G."/>
            <person name="Bluhm B."/>
            <person name="Cannon C."/>
            <person name="Castanera R."/>
            <person name="Culley D."/>
            <person name="Daum C."/>
            <person name="Ezra D."/>
            <person name="Gonzalez J."/>
            <person name="Henrissat B."/>
            <person name="Kuo A."/>
            <person name="Liang C."/>
            <person name="Lipzen A."/>
            <person name="Lutzoni F."/>
            <person name="Magnuson J."/>
            <person name="Mondo S."/>
            <person name="Nolan M."/>
            <person name="Ohm R."/>
            <person name="Pangilinan J."/>
            <person name="Park H.-J."/>
            <person name="Ramirez L."/>
            <person name="Alfaro M."/>
            <person name="Sun H."/>
            <person name="Tritt A."/>
            <person name="Yoshinaga Y."/>
            <person name="Zwiers L.-H."/>
            <person name="Turgeon B."/>
            <person name="Goodwin S."/>
            <person name="Spatafora J."/>
            <person name="Crous P."/>
            <person name="Grigoriev I."/>
        </authorList>
    </citation>
    <scope>NUCLEOTIDE SEQUENCE</scope>
    <source>
        <strain evidence="1">CBS 183.55</strain>
    </source>
</reference>
<dbReference type="GeneID" id="54347276"/>
<proteinExistence type="predicted"/>
<dbReference type="EMBL" id="ML978962">
    <property type="protein sequence ID" value="KAF1930714.1"/>
    <property type="molecule type" value="Genomic_DNA"/>
</dbReference>
<accession>A0A6A5RU82</accession>
<evidence type="ECO:0000313" key="1">
    <source>
        <dbReference type="EMBL" id="KAF1930714.1"/>
    </source>
</evidence>
<gene>
    <name evidence="1" type="ORF">M421DRAFT_357075</name>
</gene>
<name>A0A6A5RU82_9PLEO</name>
<protein>
    <submittedName>
        <fullName evidence="1">Uncharacterized protein</fullName>
    </submittedName>
</protein>
<keyword evidence="2" id="KW-1185">Reference proteome</keyword>
<organism evidence="1 2">
    <name type="scientific">Didymella exigua CBS 183.55</name>
    <dbReference type="NCBI Taxonomy" id="1150837"/>
    <lineage>
        <taxon>Eukaryota</taxon>
        <taxon>Fungi</taxon>
        <taxon>Dikarya</taxon>
        <taxon>Ascomycota</taxon>
        <taxon>Pezizomycotina</taxon>
        <taxon>Dothideomycetes</taxon>
        <taxon>Pleosporomycetidae</taxon>
        <taxon>Pleosporales</taxon>
        <taxon>Pleosporineae</taxon>
        <taxon>Didymellaceae</taxon>
        <taxon>Didymella</taxon>
    </lineage>
</organism>
<sequence length="293" mass="32573">MIYISSQVSYPCYSMFTTQTRNIRSQRFTFSRITMYIPNDLAFLKEENEMIDFEESPIPTSVMIKSHATLEALDKVHMTSIPLLGFEKPTEPPVNESIRAIWDCPEEEIVSCSFAAGLSGLTFYMAEQTPRQQNAVTTSRHSPMPACRRLDPTVSTFTPEGFASPGRQYSISPATPIVSPVKEGIEPTISSLDASTASPVDYGDGLPHSSPEMSIISATQEDQASPATYKASTTFQDRGREEGRLALRRALMSTLRRRPQIYCEGPQEMLTGNNGVDRTLYSLSLADKCQAKW</sequence>